<dbReference type="SUPFAM" id="SSF52283">
    <property type="entry name" value="Formate/glycerate dehydrogenase catalytic domain-like"/>
    <property type="match status" value="1"/>
</dbReference>
<dbReference type="Gene3D" id="3.40.50.720">
    <property type="entry name" value="NAD(P)-binding Rossmann-like Domain"/>
    <property type="match status" value="2"/>
</dbReference>
<accession>A0A5P1X4M2</accession>
<evidence type="ECO:0000259" key="6">
    <source>
        <dbReference type="Pfam" id="PF02826"/>
    </source>
</evidence>
<reference evidence="7 8" key="1">
    <citation type="submission" date="2019-09" db="EMBL/GenBank/DDBJ databases">
        <title>Complete Genome Sequence of Lactobacillus nenjiangensis SH-Y15, isolated from sauerkraut.</title>
        <authorList>
            <person name="Yang H."/>
        </authorList>
    </citation>
    <scope>NUCLEOTIDE SEQUENCE [LARGE SCALE GENOMIC DNA]</scope>
    <source>
        <strain evidence="7 8">SH-Y15</strain>
    </source>
</reference>
<dbReference type="PROSITE" id="PS00671">
    <property type="entry name" value="D_2_HYDROXYACID_DH_3"/>
    <property type="match status" value="1"/>
</dbReference>
<evidence type="ECO:0000256" key="3">
    <source>
        <dbReference type="ARBA" id="ARBA00023027"/>
    </source>
</evidence>
<keyword evidence="3" id="KW-0520">NAD</keyword>
<dbReference type="RefSeq" id="WP_150204625.1">
    <property type="nucleotide sequence ID" value="NZ_CP043939.1"/>
</dbReference>
<dbReference type="OrthoDB" id="9805416at2"/>
<dbReference type="Pfam" id="PF00389">
    <property type="entry name" value="2-Hacid_dh"/>
    <property type="match status" value="1"/>
</dbReference>
<comment type="similarity">
    <text evidence="1 4">Belongs to the D-isomer specific 2-hydroxyacid dehydrogenase family.</text>
</comment>
<dbReference type="CDD" id="cd12162">
    <property type="entry name" value="2-Hacid_dh_4"/>
    <property type="match status" value="1"/>
</dbReference>
<sequence>MKIVLLDGYHLNRDLNWDAVRALGECTFYDRTQPDDNQQILARIGDAEIVITHKTPIQDSVISQVPNLKYIGVMGTGYDAVDIASAKQHQVTVTTVPNYSTDAVAQYAISLLLEVTGQVGLHNQVVHDGKWATIADFTFWEKPLIELKGKTIGMIGYGRIAQQVAKIAHAFAMNVIFYNHRPKNVTDDWAHQVSFDELLQQADIISLHVPQTPETINLINQASIAKMKDGVIVINTARGTLIDESAMAAALNEDKVLALATDVVATEPIDPQNPLLTAKNCFITPHIAWAPLETRERLLDIITENIQAFIAGKPINQVN</sequence>
<proteinExistence type="inferred from homology"/>
<dbReference type="FunFam" id="3.40.50.720:FF:000203">
    <property type="entry name" value="D-3-phosphoglycerate dehydrogenase (SerA)"/>
    <property type="match status" value="1"/>
</dbReference>
<evidence type="ECO:0000313" key="7">
    <source>
        <dbReference type="EMBL" id="QER68345.1"/>
    </source>
</evidence>
<gene>
    <name evidence="7" type="ORF">F0161_03735</name>
</gene>
<dbReference type="InterPro" id="IPR036291">
    <property type="entry name" value="NAD(P)-bd_dom_sf"/>
</dbReference>
<dbReference type="InterPro" id="IPR029753">
    <property type="entry name" value="D-isomer_DH_CS"/>
</dbReference>
<dbReference type="InterPro" id="IPR006139">
    <property type="entry name" value="D-isomer_2_OHA_DH_cat_dom"/>
</dbReference>
<dbReference type="PANTHER" id="PTHR43761">
    <property type="entry name" value="D-ISOMER SPECIFIC 2-HYDROXYACID DEHYDROGENASE FAMILY PROTEIN (AFU_ORTHOLOGUE AFUA_1G13630)"/>
    <property type="match status" value="1"/>
</dbReference>
<dbReference type="Pfam" id="PF02826">
    <property type="entry name" value="2-Hacid_dh_C"/>
    <property type="match status" value="1"/>
</dbReference>
<evidence type="ECO:0000259" key="5">
    <source>
        <dbReference type="Pfam" id="PF00389"/>
    </source>
</evidence>
<dbReference type="Proteomes" id="UP000325295">
    <property type="component" value="Chromosome"/>
</dbReference>
<evidence type="ECO:0000256" key="2">
    <source>
        <dbReference type="ARBA" id="ARBA00023002"/>
    </source>
</evidence>
<evidence type="ECO:0000256" key="4">
    <source>
        <dbReference type="RuleBase" id="RU003719"/>
    </source>
</evidence>
<feature type="domain" description="D-isomer specific 2-hydroxyacid dehydrogenase NAD-binding" evidence="6">
    <location>
        <begin position="110"/>
        <end position="288"/>
    </location>
</feature>
<dbReference type="InterPro" id="IPR050418">
    <property type="entry name" value="D-iso_2-hydroxyacid_DH_PdxB"/>
</dbReference>
<keyword evidence="2 4" id="KW-0560">Oxidoreductase</keyword>
<dbReference type="SUPFAM" id="SSF51735">
    <property type="entry name" value="NAD(P)-binding Rossmann-fold domains"/>
    <property type="match status" value="1"/>
</dbReference>
<evidence type="ECO:0000256" key="1">
    <source>
        <dbReference type="ARBA" id="ARBA00005854"/>
    </source>
</evidence>
<protein>
    <submittedName>
        <fullName evidence="7">D-2-hydroxyacid dehydrogenase</fullName>
    </submittedName>
</protein>
<evidence type="ECO:0000313" key="8">
    <source>
        <dbReference type="Proteomes" id="UP000325295"/>
    </source>
</evidence>
<dbReference type="AlphaFoldDB" id="A0A5P1X4M2"/>
<name>A0A5P1X4M2_9LACO</name>
<dbReference type="PANTHER" id="PTHR43761:SF1">
    <property type="entry name" value="D-ISOMER SPECIFIC 2-HYDROXYACID DEHYDROGENASE CATALYTIC DOMAIN-CONTAINING PROTEIN-RELATED"/>
    <property type="match status" value="1"/>
</dbReference>
<organism evidence="7 8">
    <name type="scientific">Paucilactobacillus nenjiangensis</name>
    <dbReference type="NCBI Taxonomy" id="1296540"/>
    <lineage>
        <taxon>Bacteria</taxon>
        <taxon>Bacillati</taxon>
        <taxon>Bacillota</taxon>
        <taxon>Bacilli</taxon>
        <taxon>Lactobacillales</taxon>
        <taxon>Lactobacillaceae</taxon>
        <taxon>Paucilactobacillus</taxon>
    </lineage>
</organism>
<dbReference type="EMBL" id="CP043939">
    <property type="protein sequence ID" value="QER68345.1"/>
    <property type="molecule type" value="Genomic_DNA"/>
</dbReference>
<keyword evidence="8" id="KW-1185">Reference proteome</keyword>
<feature type="domain" description="D-isomer specific 2-hydroxyacid dehydrogenase catalytic" evidence="5">
    <location>
        <begin position="25"/>
        <end position="319"/>
    </location>
</feature>
<dbReference type="KEGG" id="lnn:F0161_03735"/>
<dbReference type="GO" id="GO:0051287">
    <property type="term" value="F:NAD binding"/>
    <property type="evidence" value="ECO:0007669"/>
    <property type="project" value="InterPro"/>
</dbReference>
<dbReference type="InterPro" id="IPR006140">
    <property type="entry name" value="D-isomer_DH_NAD-bd"/>
</dbReference>
<dbReference type="PROSITE" id="PS00670">
    <property type="entry name" value="D_2_HYDROXYACID_DH_2"/>
    <property type="match status" value="1"/>
</dbReference>
<dbReference type="GO" id="GO:0016616">
    <property type="term" value="F:oxidoreductase activity, acting on the CH-OH group of donors, NAD or NADP as acceptor"/>
    <property type="evidence" value="ECO:0007669"/>
    <property type="project" value="InterPro"/>
</dbReference>